<accession>A0A2R6NW58</accession>
<keyword evidence="2" id="KW-1185">Reference proteome</keyword>
<gene>
    <name evidence="1" type="ORF">PHLCEN_2v7577</name>
</gene>
<evidence type="ECO:0000313" key="1">
    <source>
        <dbReference type="EMBL" id="PSR78113.1"/>
    </source>
</evidence>
<proteinExistence type="predicted"/>
<evidence type="ECO:0000313" key="2">
    <source>
        <dbReference type="Proteomes" id="UP000186601"/>
    </source>
</evidence>
<name>A0A2R6NW58_9APHY</name>
<organism evidence="1 2">
    <name type="scientific">Hermanssonia centrifuga</name>
    <dbReference type="NCBI Taxonomy" id="98765"/>
    <lineage>
        <taxon>Eukaryota</taxon>
        <taxon>Fungi</taxon>
        <taxon>Dikarya</taxon>
        <taxon>Basidiomycota</taxon>
        <taxon>Agaricomycotina</taxon>
        <taxon>Agaricomycetes</taxon>
        <taxon>Polyporales</taxon>
        <taxon>Meruliaceae</taxon>
        <taxon>Hermanssonia</taxon>
    </lineage>
</organism>
<sequence>MSMSTFTPPEEKQFIYITDLDPLMQPKWYRFKKEELQQFLKLPPFITLPFPLMPYPGHMKPPLMYFGWKIDLETWFKIAHCRGFAAHDTQGMHFDDEEMPDDVDEDDWRPGDETEIHKYLSVSRLFEYFLRQKLGIRPSYYIQRLEETPERLAKRCMGFEGSQTMFVLHDNYHQYNHNGSLTPKELRELQKLMGLESEPPKWFPSKIFCWSRS</sequence>
<dbReference type="EMBL" id="MLYV02000758">
    <property type="protein sequence ID" value="PSR78113.1"/>
    <property type="molecule type" value="Genomic_DNA"/>
</dbReference>
<protein>
    <submittedName>
        <fullName evidence="1">Uncharacterized protein</fullName>
    </submittedName>
</protein>
<comment type="caution">
    <text evidence="1">The sequence shown here is derived from an EMBL/GenBank/DDBJ whole genome shotgun (WGS) entry which is preliminary data.</text>
</comment>
<reference evidence="1 2" key="1">
    <citation type="submission" date="2018-02" db="EMBL/GenBank/DDBJ databases">
        <title>Genome sequence of the basidiomycete white-rot fungus Phlebia centrifuga.</title>
        <authorList>
            <person name="Granchi Z."/>
            <person name="Peng M."/>
            <person name="de Vries R.P."/>
            <person name="Hilden K."/>
            <person name="Makela M.R."/>
            <person name="Grigoriev I."/>
            <person name="Riley R."/>
        </authorList>
    </citation>
    <scope>NUCLEOTIDE SEQUENCE [LARGE SCALE GENOMIC DNA]</scope>
    <source>
        <strain evidence="1 2">FBCC195</strain>
    </source>
</reference>
<dbReference type="AlphaFoldDB" id="A0A2R6NW58"/>
<dbReference type="Proteomes" id="UP000186601">
    <property type="component" value="Unassembled WGS sequence"/>
</dbReference>